<dbReference type="PANTHER" id="PTHR43671">
    <property type="entry name" value="SERINE/THREONINE-PROTEIN KINASE NEK"/>
    <property type="match status" value="1"/>
</dbReference>
<comment type="caution">
    <text evidence="7">The sequence shown here is derived from an EMBL/GenBank/DDBJ whole genome shotgun (WGS) entry which is preliminary data.</text>
</comment>
<name>A0A1L9BHS1_9BACT</name>
<dbReference type="CDD" id="cd14014">
    <property type="entry name" value="STKc_PknB_like"/>
    <property type="match status" value="1"/>
</dbReference>
<accession>A0A1L9BHS1</accession>
<evidence type="ECO:0000256" key="3">
    <source>
        <dbReference type="ARBA" id="ARBA00022741"/>
    </source>
</evidence>
<dbReference type="STRING" id="83449.BON30_00830"/>
<keyword evidence="2" id="KW-0808">Transferase</keyword>
<dbReference type="EMBL" id="MPIN01000001">
    <property type="protein sequence ID" value="OJH41817.1"/>
    <property type="molecule type" value="Genomic_DNA"/>
</dbReference>
<dbReference type="InterPro" id="IPR000719">
    <property type="entry name" value="Prot_kinase_dom"/>
</dbReference>
<evidence type="ECO:0000256" key="5">
    <source>
        <dbReference type="ARBA" id="ARBA00022840"/>
    </source>
</evidence>
<keyword evidence="8" id="KW-1185">Reference proteome</keyword>
<dbReference type="InterPro" id="IPR011009">
    <property type="entry name" value="Kinase-like_dom_sf"/>
</dbReference>
<dbReference type="InterPro" id="IPR050660">
    <property type="entry name" value="NEK_Ser/Thr_kinase"/>
</dbReference>
<dbReference type="PANTHER" id="PTHR43671:SF13">
    <property type="entry name" value="SERINE_THREONINE-PROTEIN KINASE NEK2"/>
    <property type="match status" value="1"/>
</dbReference>
<dbReference type="GO" id="GO:0004674">
    <property type="term" value="F:protein serine/threonine kinase activity"/>
    <property type="evidence" value="ECO:0007669"/>
    <property type="project" value="UniProtKB-EC"/>
</dbReference>
<keyword evidence="3" id="KW-0547">Nucleotide-binding</keyword>
<proteinExistence type="predicted"/>
<dbReference type="RefSeq" id="WP_071895906.1">
    <property type="nucleotide sequence ID" value="NZ_MPIN01000001.1"/>
</dbReference>
<dbReference type="GO" id="GO:0005524">
    <property type="term" value="F:ATP binding"/>
    <property type="evidence" value="ECO:0007669"/>
    <property type="project" value="UniProtKB-KW"/>
</dbReference>
<organism evidence="7 8">
    <name type="scientific">Cystobacter ferrugineus</name>
    <dbReference type="NCBI Taxonomy" id="83449"/>
    <lineage>
        <taxon>Bacteria</taxon>
        <taxon>Pseudomonadati</taxon>
        <taxon>Myxococcota</taxon>
        <taxon>Myxococcia</taxon>
        <taxon>Myxococcales</taxon>
        <taxon>Cystobacterineae</taxon>
        <taxon>Archangiaceae</taxon>
        <taxon>Cystobacter</taxon>
    </lineage>
</organism>
<evidence type="ECO:0000256" key="2">
    <source>
        <dbReference type="ARBA" id="ARBA00022679"/>
    </source>
</evidence>
<reference evidence="8" key="1">
    <citation type="submission" date="2016-11" db="EMBL/GenBank/DDBJ databases">
        <authorList>
            <person name="Shukria A."/>
            <person name="Stevens D.C."/>
        </authorList>
    </citation>
    <scope>NUCLEOTIDE SEQUENCE [LARGE SCALE GENOMIC DNA]</scope>
    <source>
        <strain evidence="8">Cbfe23</strain>
    </source>
</reference>
<dbReference type="Gene3D" id="1.10.510.10">
    <property type="entry name" value="Transferase(Phosphotransferase) domain 1"/>
    <property type="match status" value="1"/>
</dbReference>
<dbReference type="Gene3D" id="3.30.200.20">
    <property type="entry name" value="Phosphorylase Kinase, domain 1"/>
    <property type="match status" value="1"/>
</dbReference>
<sequence>MSIDRPESSTPPKLLFSVDGTRYELVRKLGRRHSGELLLARRRHAMGPAGCVVLKRLSRPVSEKQKQRLMQEVQLAYRLDHPGIAKVYQWMLHGGRPYVVMEYVEGYSLETVLSVAAMRQRPMSEAFVCHVASEIADALHYAHTRTDERGRFLGIVHRDIQPENIRVGISGDVKLVDFGVAYSLLPGRDATTASVLRGDIAYASPERMRMERVDHRSDLFSLGLVMLELLTGKHLFDLEYVEQAARAEGTAEGTATVAVHVRDELRCEEPSWVPVAEMAARIARFGPADVERATQGLSEPLRAVVHRTLQREPSARYASGLELRDALRALLVVKGRPYGRPEAAREVLVAVKEAELLRESADVLEADVFPEPSRRTTEH</sequence>
<dbReference type="OrthoDB" id="5521996at2"/>
<evidence type="ECO:0000313" key="7">
    <source>
        <dbReference type="EMBL" id="OJH41817.1"/>
    </source>
</evidence>
<keyword evidence="5" id="KW-0067">ATP-binding</keyword>
<evidence type="ECO:0000313" key="8">
    <source>
        <dbReference type="Proteomes" id="UP000182229"/>
    </source>
</evidence>
<feature type="domain" description="Protein kinase" evidence="6">
    <location>
        <begin position="23"/>
        <end position="331"/>
    </location>
</feature>
<dbReference type="SUPFAM" id="SSF56112">
    <property type="entry name" value="Protein kinase-like (PK-like)"/>
    <property type="match status" value="1"/>
</dbReference>
<dbReference type="AlphaFoldDB" id="A0A1L9BHS1"/>
<dbReference type="Proteomes" id="UP000182229">
    <property type="component" value="Unassembled WGS sequence"/>
</dbReference>
<reference evidence="7 8" key="2">
    <citation type="submission" date="2016-12" db="EMBL/GenBank/DDBJ databases">
        <title>Draft Genome Sequence of Cystobacter ferrugineus Strain Cbfe23.</title>
        <authorList>
            <person name="Akbar S."/>
            <person name="Dowd S.E."/>
            <person name="Stevens D.C."/>
        </authorList>
    </citation>
    <scope>NUCLEOTIDE SEQUENCE [LARGE SCALE GENOMIC DNA]</scope>
    <source>
        <strain evidence="7 8">Cbfe23</strain>
    </source>
</reference>
<keyword evidence="4" id="KW-0418">Kinase</keyword>
<evidence type="ECO:0000259" key="6">
    <source>
        <dbReference type="PROSITE" id="PS50011"/>
    </source>
</evidence>
<evidence type="ECO:0000256" key="4">
    <source>
        <dbReference type="ARBA" id="ARBA00022777"/>
    </source>
</evidence>
<evidence type="ECO:0000256" key="1">
    <source>
        <dbReference type="ARBA" id="ARBA00012513"/>
    </source>
</evidence>
<gene>
    <name evidence="7" type="ORF">BON30_00830</name>
</gene>
<dbReference type="EC" id="2.7.11.1" evidence="1"/>
<dbReference type="PROSITE" id="PS50011">
    <property type="entry name" value="PROTEIN_KINASE_DOM"/>
    <property type="match status" value="1"/>
</dbReference>
<dbReference type="Pfam" id="PF00069">
    <property type="entry name" value="Pkinase"/>
    <property type="match status" value="1"/>
</dbReference>
<protein>
    <recommendedName>
        <fullName evidence="1">non-specific serine/threonine protein kinase</fullName>
        <ecNumber evidence="1">2.7.11.1</ecNumber>
    </recommendedName>
</protein>